<feature type="domain" description="AB hydrolase-1" evidence="2">
    <location>
        <begin position="46"/>
        <end position="285"/>
    </location>
</feature>
<evidence type="ECO:0000313" key="3">
    <source>
        <dbReference type="EMBL" id="BEI91459.1"/>
    </source>
</evidence>
<dbReference type="KEGG" id="ccac:CcaHIS019_0402790"/>
<gene>
    <name evidence="3" type="ORF">CcaverHIS019_0402790</name>
</gene>
<dbReference type="RefSeq" id="XP_060456724.1">
    <property type="nucleotide sequence ID" value="XM_060600096.1"/>
</dbReference>
<evidence type="ECO:0000313" key="4">
    <source>
        <dbReference type="Proteomes" id="UP001233271"/>
    </source>
</evidence>
<dbReference type="SUPFAM" id="SSF53474">
    <property type="entry name" value="alpha/beta-Hydrolases"/>
    <property type="match status" value="1"/>
</dbReference>
<dbReference type="InterPro" id="IPR050471">
    <property type="entry name" value="AB_hydrolase"/>
</dbReference>
<dbReference type="Pfam" id="PF12697">
    <property type="entry name" value="Abhydrolase_6"/>
    <property type="match status" value="1"/>
</dbReference>
<dbReference type="GeneID" id="85495329"/>
<sequence length="298" mass="32484">MPDRAPTPIPALAHPGASFLTNTQPVTLPDGRVLQTYTAGSGGDVIVLESGMGAGAAYWGLVVDELVSHPVRVVGYDRAGYGGSTPANDTRRVQDLANDLVHLLSTLDMDRLVLVGHSWGGPILRVATAQLPPDIKRKLAGLLLVDPSDELCRFYYSYTTIWFFWASSYLIYAAYYLGLMPRIGRAVLDPLPEPYMSAALAASLPHAQAWEVMDITTNLRTCEKADITGTRLTLISAGGDEIGQARRDELCAAHRRRVQIVKGRYILAEKSSHNVNIDEPGLVAREAMTLLGNEWRAD</sequence>
<evidence type="ECO:0000256" key="1">
    <source>
        <dbReference type="SAM" id="Phobius"/>
    </source>
</evidence>
<dbReference type="PANTHER" id="PTHR43433">
    <property type="entry name" value="HYDROLASE, ALPHA/BETA FOLD FAMILY PROTEIN"/>
    <property type="match status" value="1"/>
</dbReference>
<evidence type="ECO:0000259" key="2">
    <source>
        <dbReference type="Pfam" id="PF12697"/>
    </source>
</evidence>
<accession>A0AA48L3U3</accession>
<dbReference type="AlphaFoldDB" id="A0AA48L3U3"/>
<name>A0AA48L3U3_9TREE</name>
<keyword evidence="4" id="KW-1185">Reference proteome</keyword>
<keyword evidence="1" id="KW-1133">Transmembrane helix</keyword>
<protein>
    <recommendedName>
        <fullName evidence="2">AB hydrolase-1 domain-containing protein</fullName>
    </recommendedName>
</protein>
<dbReference type="EMBL" id="AP028215">
    <property type="protein sequence ID" value="BEI91459.1"/>
    <property type="molecule type" value="Genomic_DNA"/>
</dbReference>
<proteinExistence type="predicted"/>
<dbReference type="Proteomes" id="UP001233271">
    <property type="component" value="Chromosome 4"/>
</dbReference>
<keyword evidence="1" id="KW-0812">Transmembrane</keyword>
<dbReference type="InterPro" id="IPR000073">
    <property type="entry name" value="AB_hydrolase_1"/>
</dbReference>
<keyword evidence="1" id="KW-0472">Membrane</keyword>
<reference evidence="3" key="1">
    <citation type="journal article" date="2023" name="BMC Genomics">
        <title>Chromosome-level genome assemblies of Cutaneotrichosporon spp. (Trichosporonales, Basidiomycota) reveal imbalanced evolution between nucleotide sequences and chromosome synteny.</title>
        <authorList>
            <person name="Kobayashi Y."/>
            <person name="Kayamori A."/>
            <person name="Aoki K."/>
            <person name="Shiwa Y."/>
            <person name="Matsutani M."/>
            <person name="Fujita N."/>
            <person name="Sugita T."/>
            <person name="Iwasaki W."/>
            <person name="Tanaka N."/>
            <person name="Takashima M."/>
        </authorList>
    </citation>
    <scope>NUCLEOTIDE SEQUENCE</scope>
    <source>
        <strain evidence="3">HIS019</strain>
    </source>
</reference>
<dbReference type="Gene3D" id="3.40.50.1820">
    <property type="entry name" value="alpha/beta hydrolase"/>
    <property type="match status" value="1"/>
</dbReference>
<dbReference type="InterPro" id="IPR029058">
    <property type="entry name" value="AB_hydrolase_fold"/>
</dbReference>
<dbReference type="PANTHER" id="PTHR43433:SF5">
    <property type="entry name" value="AB HYDROLASE-1 DOMAIN-CONTAINING PROTEIN"/>
    <property type="match status" value="1"/>
</dbReference>
<feature type="transmembrane region" description="Helical" evidence="1">
    <location>
        <begin position="155"/>
        <end position="177"/>
    </location>
</feature>
<organism evidence="3 4">
    <name type="scientific">Cutaneotrichosporon cavernicola</name>
    <dbReference type="NCBI Taxonomy" id="279322"/>
    <lineage>
        <taxon>Eukaryota</taxon>
        <taxon>Fungi</taxon>
        <taxon>Dikarya</taxon>
        <taxon>Basidiomycota</taxon>
        <taxon>Agaricomycotina</taxon>
        <taxon>Tremellomycetes</taxon>
        <taxon>Trichosporonales</taxon>
        <taxon>Trichosporonaceae</taxon>
        <taxon>Cutaneotrichosporon</taxon>
    </lineage>
</organism>